<accession>A0A4S4FZ91</accession>
<dbReference type="InterPro" id="IPR006311">
    <property type="entry name" value="TAT_signal"/>
</dbReference>
<protein>
    <submittedName>
        <fullName evidence="1">Uncharacterized protein</fullName>
    </submittedName>
</protein>
<dbReference type="AlphaFoldDB" id="A0A4S4FZ91"/>
<gene>
    <name evidence="1" type="ORF">E5986_09920</name>
</gene>
<proteinExistence type="predicted"/>
<evidence type="ECO:0000313" key="1">
    <source>
        <dbReference type="EMBL" id="THG36440.1"/>
    </source>
</evidence>
<evidence type="ECO:0000313" key="2">
    <source>
        <dbReference type="Proteomes" id="UP000308978"/>
    </source>
</evidence>
<organism evidence="1 2">
    <name type="scientific">Adlercreutzia caecimuris</name>
    <dbReference type="NCBI Taxonomy" id="671266"/>
    <lineage>
        <taxon>Bacteria</taxon>
        <taxon>Bacillati</taxon>
        <taxon>Actinomycetota</taxon>
        <taxon>Coriobacteriia</taxon>
        <taxon>Eggerthellales</taxon>
        <taxon>Eggerthellaceae</taxon>
        <taxon>Adlercreutzia</taxon>
    </lineage>
</organism>
<dbReference type="Proteomes" id="UP000308978">
    <property type="component" value="Unassembled WGS sequence"/>
</dbReference>
<dbReference type="EMBL" id="SSTJ01000016">
    <property type="protein sequence ID" value="THG36440.1"/>
    <property type="molecule type" value="Genomic_DNA"/>
</dbReference>
<comment type="caution">
    <text evidence="1">The sequence shown here is derived from an EMBL/GenBank/DDBJ whole genome shotgun (WGS) entry which is preliminary data.</text>
</comment>
<sequence length="226" mass="23767">MSFLNTEVANAPITRRSFIAVASIVGISTLFGSLSPTEAFATTWSAATKATLNGVTFTYQSGIDALGKVTATTKITASKTVAAGTMKAQAVIVKSLNNNIVKSSEVKSNKRGTSLIVTVTLNSLAAGYRSKGRVWYSGSGWKTCNVAAMPRSLAPELSVNEHGQTLGTYEDVERGAVPDLVGIVADSGIDGYAYWEQFDAEDASDAIPVYAEDGTTQIGIFTFGDK</sequence>
<dbReference type="RefSeq" id="WP_136435546.1">
    <property type="nucleotide sequence ID" value="NZ_SSTJ01000016.1"/>
</dbReference>
<name>A0A4S4FZ91_9ACTN</name>
<dbReference type="PROSITE" id="PS51318">
    <property type="entry name" value="TAT"/>
    <property type="match status" value="1"/>
</dbReference>
<reference evidence="1 2" key="1">
    <citation type="submission" date="2019-04" db="EMBL/GenBank/DDBJ databases">
        <title>Microbes associate with the intestines of laboratory mice.</title>
        <authorList>
            <person name="Navarre W."/>
            <person name="Wong E."/>
            <person name="Huang K.C."/>
            <person name="Tropini C."/>
            <person name="Ng K."/>
            <person name="Yu B."/>
        </authorList>
    </citation>
    <scope>NUCLEOTIDE SEQUENCE [LARGE SCALE GENOMIC DNA]</scope>
    <source>
        <strain evidence="1 2">NM80_B27</strain>
    </source>
</reference>